<dbReference type="SMART" id="SM00749">
    <property type="entry name" value="BON"/>
    <property type="match status" value="1"/>
</dbReference>
<dbReference type="EMBL" id="WHJF01000003">
    <property type="protein sequence ID" value="NHZ61102.1"/>
    <property type="molecule type" value="Genomic_DNA"/>
</dbReference>
<dbReference type="InterPro" id="IPR014004">
    <property type="entry name" value="Transpt-assoc_nodulatn_dom_bac"/>
</dbReference>
<proteinExistence type="predicted"/>
<reference evidence="2 3" key="1">
    <citation type="submission" date="2019-10" db="EMBL/GenBank/DDBJ databases">
        <title>Taxonomy of Antarctic Massilia spp.: description of Massilia rubra sp. nov., Massilia aquatica sp. nov., Massilia mucilaginosa sp. nov., Massilia frigida sp. nov. isolated from streams, lakes and regoliths.</title>
        <authorList>
            <person name="Holochova P."/>
            <person name="Sedlacek I."/>
            <person name="Kralova S."/>
            <person name="Maslanova I."/>
            <person name="Busse H.-J."/>
            <person name="Stankova E."/>
            <person name="Vrbovska V."/>
            <person name="Kovarovic V."/>
            <person name="Bartak M."/>
            <person name="Svec P."/>
            <person name="Pantucek R."/>
        </authorList>
    </citation>
    <scope>NUCLEOTIDE SEQUENCE [LARGE SCALE GENOMIC DNA]</scope>
    <source>
        <strain evidence="2 3">CCM 8694</strain>
    </source>
</reference>
<dbReference type="Gene3D" id="3.30.1340.30">
    <property type="match status" value="1"/>
</dbReference>
<comment type="caution">
    <text evidence="2">The sequence shown here is derived from an EMBL/GenBank/DDBJ whole genome shotgun (WGS) entry which is preliminary data.</text>
</comment>
<feature type="domain" description="BON" evidence="1">
    <location>
        <begin position="28"/>
        <end position="95"/>
    </location>
</feature>
<organism evidence="2 3">
    <name type="scientific">Massilia genomosp. 1</name>
    <dbReference type="NCBI Taxonomy" id="2609280"/>
    <lineage>
        <taxon>Bacteria</taxon>
        <taxon>Pseudomonadati</taxon>
        <taxon>Pseudomonadota</taxon>
        <taxon>Betaproteobacteria</taxon>
        <taxon>Burkholderiales</taxon>
        <taxon>Oxalobacteraceae</taxon>
        <taxon>Telluria group</taxon>
        <taxon>Massilia</taxon>
    </lineage>
</organism>
<dbReference type="InterPro" id="IPR051686">
    <property type="entry name" value="Lipoprotein_DolP"/>
</dbReference>
<evidence type="ECO:0000313" key="3">
    <source>
        <dbReference type="Proteomes" id="UP000610594"/>
    </source>
</evidence>
<dbReference type="Pfam" id="PF04972">
    <property type="entry name" value="BON"/>
    <property type="match status" value="1"/>
</dbReference>
<dbReference type="PANTHER" id="PTHR34606">
    <property type="entry name" value="BON DOMAIN-CONTAINING PROTEIN"/>
    <property type="match status" value="1"/>
</dbReference>
<dbReference type="InterPro" id="IPR007055">
    <property type="entry name" value="BON_dom"/>
</dbReference>
<gene>
    <name evidence="2" type="ORF">F1735_02055</name>
</gene>
<accession>A0ABX0MPA4</accession>
<keyword evidence="3" id="KW-1185">Reference proteome</keyword>
<evidence type="ECO:0000259" key="1">
    <source>
        <dbReference type="PROSITE" id="PS50914"/>
    </source>
</evidence>
<sequence length="95" mass="10108">MADKTERTADAMAPRMDRAAEKTGAVVADSVITTKVKADIFKEPELKSMAIHVETEKGVVMLSGFVDSKADAEKAVRLAKSVDGVTSVKSAIKVK</sequence>
<evidence type="ECO:0000313" key="2">
    <source>
        <dbReference type="EMBL" id="NHZ61102.1"/>
    </source>
</evidence>
<dbReference type="PROSITE" id="PS50914">
    <property type="entry name" value="BON"/>
    <property type="match status" value="1"/>
</dbReference>
<dbReference type="PANTHER" id="PTHR34606:SF16">
    <property type="entry name" value="BON DOMAIN-CONTAINING PROTEIN"/>
    <property type="match status" value="1"/>
</dbReference>
<protein>
    <submittedName>
        <fullName evidence="2">BON domain-containing protein</fullName>
    </submittedName>
</protein>
<dbReference type="Proteomes" id="UP000610594">
    <property type="component" value="Unassembled WGS sequence"/>
</dbReference>
<name>A0ABX0MPA4_9BURK</name>